<evidence type="ECO:0000313" key="2">
    <source>
        <dbReference type="Proteomes" id="UP001056120"/>
    </source>
</evidence>
<sequence length="67" mass="7568">MGRSLVGCSFPDSKVCLKVWRGMLASNNPLTSLIEDLGNCSKMSKLDVEALKLWWKKVVFIPQTRKL</sequence>
<accession>A0ACB8XY52</accession>
<organism evidence="1 2">
    <name type="scientific">Smallanthus sonchifolius</name>
    <dbReference type="NCBI Taxonomy" id="185202"/>
    <lineage>
        <taxon>Eukaryota</taxon>
        <taxon>Viridiplantae</taxon>
        <taxon>Streptophyta</taxon>
        <taxon>Embryophyta</taxon>
        <taxon>Tracheophyta</taxon>
        <taxon>Spermatophyta</taxon>
        <taxon>Magnoliopsida</taxon>
        <taxon>eudicotyledons</taxon>
        <taxon>Gunneridae</taxon>
        <taxon>Pentapetalae</taxon>
        <taxon>asterids</taxon>
        <taxon>campanulids</taxon>
        <taxon>Asterales</taxon>
        <taxon>Asteraceae</taxon>
        <taxon>Asteroideae</taxon>
        <taxon>Heliantheae alliance</taxon>
        <taxon>Millerieae</taxon>
        <taxon>Smallanthus</taxon>
    </lineage>
</organism>
<proteinExistence type="predicted"/>
<reference evidence="2" key="1">
    <citation type="journal article" date="2022" name="Mol. Ecol. Resour.">
        <title>The genomes of chicory, endive, great burdock and yacon provide insights into Asteraceae palaeo-polyploidization history and plant inulin production.</title>
        <authorList>
            <person name="Fan W."/>
            <person name="Wang S."/>
            <person name="Wang H."/>
            <person name="Wang A."/>
            <person name="Jiang F."/>
            <person name="Liu H."/>
            <person name="Zhao H."/>
            <person name="Xu D."/>
            <person name="Zhang Y."/>
        </authorList>
    </citation>
    <scope>NUCLEOTIDE SEQUENCE [LARGE SCALE GENOMIC DNA]</scope>
    <source>
        <strain evidence="2">cv. Yunnan</strain>
    </source>
</reference>
<reference evidence="1 2" key="2">
    <citation type="journal article" date="2022" name="Mol. Ecol. Resour.">
        <title>The genomes of chicory, endive, great burdock and yacon provide insights into Asteraceae paleo-polyploidization history and plant inulin production.</title>
        <authorList>
            <person name="Fan W."/>
            <person name="Wang S."/>
            <person name="Wang H."/>
            <person name="Wang A."/>
            <person name="Jiang F."/>
            <person name="Liu H."/>
            <person name="Zhao H."/>
            <person name="Xu D."/>
            <person name="Zhang Y."/>
        </authorList>
    </citation>
    <scope>NUCLEOTIDE SEQUENCE [LARGE SCALE GENOMIC DNA]</scope>
    <source>
        <strain evidence="2">cv. Yunnan</strain>
        <tissue evidence="1">Leaves</tissue>
    </source>
</reference>
<gene>
    <name evidence="1" type="ORF">L1987_85784</name>
</gene>
<comment type="caution">
    <text evidence="1">The sequence shown here is derived from an EMBL/GenBank/DDBJ whole genome shotgun (WGS) entry which is preliminary data.</text>
</comment>
<protein>
    <submittedName>
        <fullName evidence="1">Uncharacterized protein</fullName>
    </submittedName>
</protein>
<name>A0ACB8XY52_9ASTR</name>
<evidence type="ECO:0000313" key="1">
    <source>
        <dbReference type="EMBL" id="KAI3676183.1"/>
    </source>
</evidence>
<keyword evidence="2" id="KW-1185">Reference proteome</keyword>
<dbReference type="EMBL" id="CM042046">
    <property type="protein sequence ID" value="KAI3676183.1"/>
    <property type="molecule type" value="Genomic_DNA"/>
</dbReference>
<dbReference type="Proteomes" id="UP001056120">
    <property type="component" value="Linkage Group LG29"/>
</dbReference>